<dbReference type="Pfam" id="PF00232">
    <property type="entry name" value="Glyco_hydro_1"/>
    <property type="match status" value="1"/>
</dbReference>
<name>A0ABC8RQN8_9AQUA</name>
<evidence type="ECO:0000313" key="5">
    <source>
        <dbReference type="EMBL" id="CAK9146792.1"/>
    </source>
</evidence>
<evidence type="ECO:0000256" key="3">
    <source>
        <dbReference type="ARBA" id="ARBA00023295"/>
    </source>
</evidence>
<dbReference type="InterPro" id="IPR017853">
    <property type="entry name" value="GH"/>
</dbReference>
<dbReference type="PANTHER" id="PTHR10353:SF137">
    <property type="entry name" value="MYROSINASE 3-RELATED"/>
    <property type="match status" value="1"/>
</dbReference>
<sequence>MGVERTTNPIFESNKKYNQDDYRDYAELCFERFGDWVKYWITLNEPWSYSTGGYATGNFAPGRCSSWQQLNCSGGDSGVEPYLVTHHQLLAHSAAVKLYKDKYQASQNGKIGITLSTNWMVPFSNETIHRDAVVRALDFHFGWFMNPLTFGDYPYAMRSLVGNRLPKFSAEESNMLKGSFDFLGLNYYTSNYVVHAPESNIINVSYITDSQTNLTYERNGVPIGPKGASNWLYVYPRGIRDLLLYIKQNYGKPIIYITENGMDEINDATLSLEEALEDNMRVEYYFHHLNQLQRAIR</sequence>
<comment type="caution">
    <text evidence="5">The sequence shown here is derived from an EMBL/GenBank/DDBJ whole genome shotgun (WGS) entry which is preliminary data.</text>
</comment>
<comment type="similarity">
    <text evidence="1 4">Belongs to the glycosyl hydrolase 1 family.</text>
</comment>
<protein>
    <recommendedName>
        <fullName evidence="7">Beta-glucosidase</fullName>
    </recommendedName>
</protein>
<dbReference type="PRINTS" id="PR00131">
    <property type="entry name" value="GLHYDRLASE1"/>
</dbReference>
<dbReference type="GO" id="GO:0004553">
    <property type="term" value="F:hydrolase activity, hydrolyzing O-glycosyl compounds"/>
    <property type="evidence" value="ECO:0007669"/>
    <property type="project" value="UniProtKB-ARBA"/>
</dbReference>
<keyword evidence="2" id="KW-0378">Hydrolase</keyword>
<gene>
    <name evidence="5" type="ORF">ILEXP_LOCUS14659</name>
</gene>
<dbReference type="SUPFAM" id="SSF51445">
    <property type="entry name" value="(Trans)glycosidases"/>
    <property type="match status" value="1"/>
</dbReference>
<dbReference type="EMBL" id="CAUOFW020001613">
    <property type="protein sequence ID" value="CAK9146792.1"/>
    <property type="molecule type" value="Genomic_DNA"/>
</dbReference>
<evidence type="ECO:0000256" key="2">
    <source>
        <dbReference type="ARBA" id="ARBA00022801"/>
    </source>
</evidence>
<organism evidence="5 6">
    <name type="scientific">Ilex paraguariensis</name>
    <name type="common">yerba mate</name>
    <dbReference type="NCBI Taxonomy" id="185542"/>
    <lineage>
        <taxon>Eukaryota</taxon>
        <taxon>Viridiplantae</taxon>
        <taxon>Streptophyta</taxon>
        <taxon>Embryophyta</taxon>
        <taxon>Tracheophyta</taxon>
        <taxon>Spermatophyta</taxon>
        <taxon>Magnoliopsida</taxon>
        <taxon>eudicotyledons</taxon>
        <taxon>Gunneridae</taxon>
        <taxon>Pentapetalae</taxon>
        <taxon>asterids</taxon>
        <taxon>campanulids</taxon>
        <taxon>Aquifoliales</taxon>
        <taxon>Aquifoliaceae</taxon>
        <taxon>Ilex</taxon>
    </lineage>
</organism>
<keyword evidence="3" id="KW-0326">Glycosidase</keyword>
<dbReference type="AlphaFoldDB" id="A0ABC8RQN8"/>
<dbReference type="PANTHER" id="PTHR10353">
    <property type="entry name" value="GLYCOSYL HYDROLASE"/>
    <property type="match status" value="1"/>
</dbReference>
<dbReference type="InterPro" id="IPR001360">
    <property type="entry name" value="Glyco_hydro_1"/>
</dbReference>
<accession>A0ABC8RQN8</accession>
<evidence type="ECO:0000313" key="6">
    <source>
        <dbReference type="Proteomes" id="UP001642360"/>
    </source>
</evidence>
<evidence type="ECO:0008006" key="7">
    <source>
        <dbReference type="Google" id="ProtNLM"/>
    </source>
</evidence>
<dbReference type="Proteomes" id="UP001642360">
    <property type="component" value="Unassembled WGS sequence"/>
</dbReference>
<dbReference type="Gene3D" id="3.20.20.80">
    <property type="entry name" value="Glycosidases"/>
    <property type="match status" value="1"/>
</dbReference>
<evidence type="ECO:0000256" key="4">
    <source>
        <dbReference type="RuleBase" id="RU003690"/>
    </source>
</evidence>
<evidence type="ECO:0000256" key="1">
    <source>
        <dbReference type="ARBA" id="ARBA00010838"/>
    </source>
</evidence>
<keyword evidence="6" id="KW-1185">Reference proteome</keyword>
<proteinExistence type="inferred from homology"/>
<reference evidence="5 6" key="1">
    <citation type="submission" date="2024-02" db="EMBL/GenBank/DDBJ databases">
        <authorList>
            <person name="Vignale AGUSTIN F."/>
            <person name="Sosa J E."/>
            <person name="Modenutti C."/>
        </authorList>
    </citation>
    <scope>NUCLEOTIDE SEQUENCE [LARGE SCALE GENOMIC DNA]</scope>
</reference>